<accession>A0A086J503</accession>
<proteinExistence type="predicted"/>
<gene>
    <name evidence="1" type="ORF">NESG_00298</name>
</gene>
<evidence type="ECO:0000313" key="2">
    <source>
        <dbReference type="Proteomes" id="UP000054524"/>
    </source>
</evidence>
<dbReference type="HOGENOM" id="CLU_3125449_0_0_1"/>
<name>A0A086J503_NEMA1</name>
<dbReference type="EMBL" id="AKIJ01000001">
    <property type="protein sequence ID" value="KFG27221.1"/>
    <property type="molecule type" value="Genomic_DNA"/>
</dbReference>
<sequence>MPICGVSISKRCVYLNLTEMLFTWTKIKLQMTALRDLINRSRKICSCIKP</sequence>
<reference evidence="1 2" key="1">
    <citation type="journal article" date="2014" name="Genome Announc.">
        <title>Genome Sequence of the Microsporidian Species Nematocida sp1 Strain ERTm6 (ATCC PRA-372).</title>
        <authorList>
            <person name="Bakowski M.A."/>
            <person name="Priest M."/>
            <person name="Young S."/>
            <person name="Cuomo C.A."/>
            <person name="Troemel E.R."/>
        </authorList>
    </citation>
    <scope>NUCLEOTIDE SEQUENCE [LARGE SCALE GENOMIC DNA]</scope>
    <source>
        <strain evidence="1 2">ERTm6</strain>
    </source>
</reference>
<comment type="caution">
    <text evidence="1">The sequence shown here is derived from an EMBL/GenBank/DDBJ whole genome shotgun (WGS) entry which is preliminary data.</text>
</comment>
<dbReference type="RefSeq" id="XP_052905776.1">
    <property type="nucleotide sequence ID" value="XM_053047951.1"/>
</dbReference>
<protein>
    <submittedName>
        <fullName evidence="1">Uncharacterized protein</fullName>
    </submittedName>
</protein>
<organism evidence="1 2">
    <name type="scientific">Nematocida ausubeli (strain ATCC PRA-371 / ERTm2)</name>
    <name type="common">Nematode killer fungus</name>
    <dbReference type="NCBI Taxonomy" id="1913371"/>
    <lineage>
        <taxon>Eukaryota</taxon>
        <taxon>Fungi</taxon>
        <taxon>Fungi incertae sedis</taxon>
        <taxon>Microsporidia</taxon>
        <taxon>Nematocida</taxon>
    </lineage>
</organism>
<keyword evidence="2" id="KW-1185">Reference proteome</keyword>
<dbReference type="Proteomes" id="UP000054524">
    <property type="component" value="Unassembled WGS sequence"/>
</dbReference>
<evidence type="ECO:0000313" key="1">
    <source>
        <dbReference type="EMBL" id="KFG27221.1"/>
    </source>
</evidence>
<dbReference type="AlphaFoldDB" id="A0A086J503"/>
<dbReference type="GeneID" id="77675271"/>